<proteinExistence type="predicted"/>
<reference evidence="1 2" key="1">
    <citation type="submission" date="2020-06" db="EMBL/GenBank/DDBJ databases">
        <authorList>
            <person name="Li R."/>
            <person name="Bekaert M."/>
        </authorList>
    </citation>
    <scope>NUCLEOTIDE SEQUENCE [LARGE SCALE GENOMIC DNA]</scope>
    <source>
        <strain evidence="2">wild</strain>
    </source>
</reference>
<dbReference type="EMBL" id="CACVKT020001843">
    <property type="protein sequence ID" value="CAC5372327.1"/>
    <property type="molecule type" value="Genomic_DNA"/>
</dbReference>
<evidence type="ECO:0000313" key="1">
    <source>
        <dbReference type="EMBL" id="CAC5372327.1"/>
    </source>
</evidence>
<protein>
    <submittedName>
        <fullName evidence="1">Uncharacterized protein</fullName>
    </submittedName>
</protein>
<evidence type="ECO:0000313" key="2">
    <source>
        <dbReference type="Proteomes" id="UP000507470"/>
    </source>
</evidence>
<sequence>MERMSKWSSESLKFYKYLCRKIGSEKVVMTRRLAFTIRDMGHSQKMRTSGSIGEGLNLTGSDFDYMSIDPNFKVYQSETEVQSECSKIPLIMDNEESHPCFTQLRPLDPNTMTIPFNYFQMYYRGNDVFSSELYKLWCKNNAVGHIPELCFGKIHGLCISDKDDTVDVAWCLKCDKLIYQAKPWISRPRYQLMGETNIASRAFQAAAEYDDLQQQDCSDSSNYIRNFIVHET</sequence>
<keyword evidence="2" id="KW-1185">Reference proteome</keyword>
<organism evidence="1 2">
    <name type="scientific">Mytilus coruscus</name>
    <name type="common">Sea mussel</name>
    <dbReference type="NCBI Taxonomy" id="42192"/>
    <lineage>
        <taxon>Eukaryota</taxon>
        <taxon>Metazoa</taxon>
        <taxon>Spiralia</taxon>
        <taxon>Lophotrochozoa</taxon>
        <taxon>Mollusca</taxon>
        <taxon>Bivalvia</taxon>
        <taxon>Autobranchia</taxon>
        <taxon>Pteriomorphia</taxon>
        <taxon>Mytilida</taxon>
        <taxon>Mytiloidea</taxon>
        <taxon>Mytilidae</taxon>
        <taxon>Mytilinae</taxon>
        <taxon>Mytilus</taxon>
    </lineage>
</organism>
<dbReference type="Proteomes" id="UP000507470">
    <property type="component" value="Unassembled WGS sequence"/>
</dbReference>
<accession>A0A6J8ARQ9</accession>
<name>A0A6J8ARQ9_MYTCO</name>
<gene>
    <name evidence="1" type="ORF">MCOR_10458</name>
</gene>
<dbReference type="AlphaFoldDB" id="A0A6J8ARQ9"/>